<dbReference type="Proteomes" id="UP000077381">
    <property type="component" value="Unassembled WGS sequence"/>
</dbReference>
<reference evidence="3 4" key="1">
    <citation type="submission" date="2015-12" db="EMBL/GenBank/DDBJ databases">
        <title>Genome sequence of Streptomyces sp. G25.</title>
        <authorList>
            <person name="Poehlein A."/>
            <person name="Roettig A."/>
            <person name="Hiessl S."/>
            <person name="Hauschild P."/>
            <person name="Schauer J."/>
            <person name="Madkour M.H."/>
            <person name="Al-Ansari A.M."/>
            <person name="Almakishah N.H."/>
            <person name="Steinbuechel A."/>
            <person name="Daniel R."/>
        </authorList>
    </citation>
    <scope>NUCLEOTIDE SEQUENCE [LARGE SCALE GENOMIC DNA]</scope>
    <source>
        <strain evidence="4">G25(2015)</strain>
    </source>
</reference>
<feature type="compositionally biased region" description="Pro residues" evidence="1">
    <location>
        <begin position="76"/>
        <end position="93"/>
    </location>
</feature>
<comment type="caution">
    <text evidence="3">The sequence shown here is derived from an EMBL/GenBank/DDBJ whole genome shotgun (WGS) entry which is preliminary data.</text>
</comment>
<organism evidence="3 4">
    <name type="scientific">Streptomyces jeddahensis</name>
    <dbReference type="NCBI Taxonomy" id="1716141"/>
    <lineage>
        <taxon>Bacteria</taxon>
        <taxon>Bacillati</taxon>
        <taxon>Actinomycetota</taxon>
        <taxon>Actinomycetes</taxon>
        <taxon>Kitasatosporales</taxon>
        <taxon>Streptomycetaceae</taxon>
        <taxon>Streptomyces</taxon>
    </lineage>
</organism>
<feature type="region of interest" description="Disordered" evidence="1">
    <location>
        <begin position="31"/>
        <end position="99"/>
    </location>
</feature>
<evidence type="ECO:0000313" key="4">
    <source>
        <dbReference type="Proteomes" id="UP000077381"/>
    </source>
</evidence>
<keyword evidence="2" id="KW-0472">Membrane</keyword>
<evidence type="ECO:0000256" key="2">
    <source>
        <dbReference type="SAM" id="Phobius"/>
    </source>
</evidence>
<gene>
    <name evidence="3" type="ORF">STSP_59650</name>
</gene>
<protein>
    <submittedName>
        <fullName evidence="3">Uncharacterized protein</fullName>
    </submittedName>
</protein>
<proteinExistence type="predicted"/>
<name>A0A177HJ08_9ACTN</name>
<sequence>MGAIVLVVGIIGIGAVIAAVVVFAAMRGRRNSVTGPVNPGAGTYPQHMGYPPQQPIHPPAQQPYPPTPYQGYPTPSGQPPQYPNPYAQQPPNPGQQAGQ</sequence>
<accession>A0A177HJ08</accession>
<keyword evidence="4" id="KW-1185">Reference proteome</keyword>
<dbReference type="RefSeq" id="WP_157902929.1">
    <property type="nucleotide sequence ID" value="NZ_LOHS01000123.1"/>
</dbReference>
<evidence type="ECO:0000256" key="1">
    <source>
        <dbReference type="SAM" id="MobiDB-lite"/>
    </source>
</evidence>
<dbReference type="AlphaFoldDB" id="A0A177HJ08"/>
<keyword evidence="2" id="KW-0812">Transmembrane</keyword>
<keyword evidence="2" id="KW-1133">Transmembrane helix</keyword>
<feature type="compositionally biased region" description="Pro residues" evidence="1">
    <location>
        <begin position="52"/>
        <end position="68"/>
    </location>
</feature>
<feature type="transmembrane region" description="Helical" evidence="2">
    <location>
        <begin position="6"/>
        <end position="26"/>
    </location>
</feature>
<dbReference type="EMBL" id="LOHS01000123">
    <property type="protein sequence ID" value="OAH10726.1"/>
    <property type="molecule type" value="Genomic_DNA"/>
</dbReference>
<dbReference type="STRING" id="1716141.STSP_59650"/>
<dbReference type="PATRIC" id="fig|1716141.3.peg.6273"/>
<evidence type="ECO:0000313" key="3">
    <source>
        <dbReference type="EMBL" id="OAH10726.1"/>
    </source>
</evidence>